<keyword evidence="3" id="KW-1185">Reference proteome</keyword>
<dbReference type="Pfam" id="PF22286">
    <property type="entry name" value="RHG20_PH"/>
    <property type="match status" value="1"/>
</dbReference>
<sequence>MGIHTEKLGNRGRRCPASVAGTQPERLEYYTALPASWGRITQDYLNCSWEGSGAKSCSCKKKSSSVEVDTHSESPTSSEGATRTVLIHGPIELKKGWRKQKRQLFLYSDSLLMSNTKSQTLSTLGLLQR</sequence>
<organism evidence="2 3">
    <name type="scientific">Nyctereutes procyonoides</name>
    <name type="common">Raccoon dog</name>
    <name type="synonym">Canis procyonoides</name>
    <dbReference type="NCBI Taxonomy" id="34880"/>
    <lineage>
        <taxon>Eukaryota</taxon>
        <taxon>Metazoa</taxon>
        <taxon>Chordata</taxon>
        <taxon>Craniata</taxon>
        <taxon>Vertebrata</taxon>
        <taxon>Euteleostomi</taxon>
        <taxon>Mammalia</taxon>
        <taxon>Eutheria</taxon>
        <taxon>Laurasiatheria</taxon>
        <taxon>Carnivora</taxon>
        <taxon>Caniformia</taxon>
        <taxon>Canidae</taxon>
        <taxon>Nyctereutes</taxon>
    </lineage>
</organism>
<evidence type="ECO:0000313" key="3">
    <source>
        <dbReference type="Proteomes" id="UP000645828"/>
    </source>
</evidence>
<comment type="caution">
    <text evidence="2">The sequence shown here is derived from an EMBL/GenBank/DDBJ whole genome shotgun (WGS) entry which is preliminary data.</text>
</comment>
<protein>
    <submittedName>
        <fullName evidence="2">(raccoon dog) hypothetical protein</fullName>
    </submittedName>
</protein>
<feature type="domain" description="ARHGAP20 PH" evidence="1">
    <location>
        <begin position="86"/>
        <end position="120"/>
    </location>
</feature>
<proteinExistence type="predicted"/>
<evidence type="ECO:0000313" key="2">
    <source>
        <dbReference type="EMBL" id="CAD7672113.1"/>
    </source>
</evidence>
<dbReference type="AlphaFoldDB" id="A0A811Y4T9"/>
<gene>
    <name evidence="2" type="ORF">NYPRO_LOCUS4908</name>
</gene>
<dbReference type="Proteomes" id="UP000645828">
    <property type="component" value="Unassembled WGS sequence"/>
</dbReference>
<name>A0A811Y4T9_NYCPR</name>
<evidence type="ECO:0000259" key="1">
    <source>
        <dbReference type="Pfam" id="PF22286"/>
    </source>
</evidence>
<dbReference type="EMBL" id="CAJHUB010000665">
    <property type="protein sequence ID" value="CAD7672113.1"/>
    <property type="molecule type" value="Genomic_DNA"/>
</dbReference>
<accession>A0A811Y4T9</accession>
<reference evidence="2" key="1">
    <citation type="submission" date="2020-12" db="EMBL/GenBank/DDBJ databases">
        <authorList>
            <consortium name="Molecular Ecology Group"/>
        </authorList>
    </citation>
    <scope>NUCLEOTIDE SEQUENCE</scope>
    <source>
        <strain evidence="2">TBG_1078</strain>
    </source>
</reference>
<dbReference type="InterPro" id="IPR047887">
    <property type="entry name" value="ARHGAP20_PH"/>
</dbReference>